<keyword evidence="1" id="KW-0547">Nucleotide-binding</keyword>
<accession>A0ABM7MHF7</accession>
<feature type="domain" description="PilZ" evidence="2">
    <location>
        <begin position="10"/>
        <end position="105"/>
    </location>
</feature>
<keyword evidence="4" id="KW-1185">Reference proteome</keyword>
<dbReference type="InterPro" id="IPR027021">
    <property type="entry name" value="C-di-GMP_BP_PA4608"/>
</dbReference>
<evidence type="ECO:0000256" key="1">
    <source>
        <dbReference type="PIRNR" id="PIRNR028141"/>
    </source>
</evidence>
<comment type="subunit">
    <text evidence="1">Monomer in both c-di-GMP-bound and free forms.</text>
</comment>
<evidence type="ECO:0000259" key="2">
    <source>
        <dbReference type="Pfam" id="PF07238"/>
    </source>
</evidence>
<dbReference type="PIRSF" id="PIRSF028141">
    <property type="entry name" value="C-di-GMP_BP_PA4608"/>
    <property type="match status" value="1"/>
</dbReference>
<dbReference type="Proteomes" id="UP000824366">
    <property type="component" value="Chromosome"/>
</dbReference>
<keyword evidence="1" id="KW-0973">c-di-GMP</keyword>
<dbReference type="Gene3D" id="2.40.10.220">
    <property type="entry name" value="predicted glycosyltransferase like domains"/>
    <property type="match status" value="1"/>
</dbReference>
<sequence>MSTPLAQGHRHFSRVPFFAQVSLQIHSQNVHVELLDIALKGALVRATTSLNLALNEKCRLVLPLVSGGESITMGGKIAHLEGGNIGIACDDIDLQSLTQLRRLLELNTGDADLMDRELKQLFAKPAA</sequence>
<evidence type="ECO:0000313" key="4">
    <source>
        <dbReference type="Proteomes" id="UP000824366"/>
    </source>
</evidence>
<organism evidence="3 4">
    <name type="scientific">Rhodoferax lithotrophicus</name>
    <dbReference type="NCBI Taxonomy" id="2798804"/>
    <lineage>
        <taxon>Bacteria</taxon>
        <taxon>Pseudomonadati</taxon>
        <taxon>Pseudomonadota</taxon>
        <taxon>Betaproteobacteria</taxon>
        <taxon>Burkholderiales</taxon>
        <taxon>Comamonadaceae</taxon>
        <taxon>Rhodoferax</taxon>
    </lineage>
</organism>
<dbReference type="SUPFAM" id="SSF141371">
    <property type="entry name" value="PilZ domain-like"/>
    <property type="match status" value="1"/>
</dbReference>
<evidence type="ECO:0000313" key="3">
    <source>
        <dbReference type="EMBL" id="BCO25615.1"/>
    </source>
</evidence>
<name>A0ABM7MHF7_9BURK</name>
<dbReference type="RefSeq" id="WP_223907598.1">
    <property type="nucleotide sequence ID" value="NZ_AP024238.1"/>
</dbReference>
<proteinExistence type="predicted"/>
<dbReference type="Pfam" id="PF07238">
    <property type="entry name" value="PilZ"/>
    <property type="match status" value="1"/>
</dbReference>
<comment type="function">
    <text evidence="1">Binds the second messenger bis-(3'-5') cyclic dimeric guanosine monophosphate (c-di-GMP). Can bind two c-di-GMP molecules per monomer. May play a role in bacterial second-messenger regulated processes. Binding to c-di-GMP induces a conformational change of the C- and N-termini resulting in the exposure of a highly negative surface on one side of the protein to a possible effector protein.</text>
</comment>
<reference evidence="3 4" key="1">
    <citation type="journal article" date="2021" name="Microbiol. Spectr.">
        <title>A Single Bacterium Capable of Oxidation and Reduction of Iron at Circumneutral pH.</title>
        <authorList>
            <person name="Kato S."/>
            <person name="Ohkuma M."/>
        </authorList>
    </citation>
    <scope>NUCLEOTIDE SEQUENCE [LARGE SCALE GENOMIC DNA]</scope>
    <source>
        <strain evidence="3 4">MIZ03</strain>
    </source>
</reference>
<dbReference type="InterPro" id="IPR009875">
    <property type="entry name" value="PilZ_domain"/>
</dbReference>
<dbReference type="EMBL" id="AP024238">
    <property type="protein sequence ID" value="BCO25615.1"/>
    <property type="molecule type" value="Genomic_DNA"/>
</dbReference>
<gene>
    <name evidence="3" type="ORF">MIZ03_0478</name>
</gene>
<protein>
    <recommendedName>
        <fullName evidence="1">Cyclic diguanosine monophosphate-binding protein</fullName>
        <shortName evidence="1">c-di-GMP-binding protein</shortName>
    </recommendedName>
    <alternativeName>
        <fullName evidence="1">Pilz domain-containing protein</fullName>
    </alternativeName>
</protein>